<evidence type="ECO:0000313" key="4">
    <source>
        <dbReference type="EMBL" id="GFS54508.1"/>
    </source>
</evidence>
<dbReference type="Gene3D" id="1.10.30.10">
    <property type="entry name" value="High mobility group box domain"/>
    <property type="match status" value="1"/>
</dbReference>
<evidence type="ECO:0000256" key="1">
    <source>
        <dbReference type="PROSITE-ProRule" id="PRU00267"/>
    </source>
</evidence>
<feature type="compositionally biased region" description="Low complexity" evidence="2">
    <location>
        <begin position="376"/>
        <end position="391"/>
    </location>
</feature>
<evidence type="ECO:0000256" key="2">
    <source>
        <dbReference type="SAM" id="MobiDB-lite"/>
    </source>
</evidence>
<keyword evidence="5" id="KW-1185">Reference proteome</keyword>
<comment type="caution">
    <text evidence="4">The sequence shown here is derived from an EMBL/GenBank/DDBJ whole genome shotgun (WGS) entry which is preliminary data.</text>
</comment>
<dbReference type="AlphaFoldDB" id="A0A8X6IPG1"/>
<keyword evidence="1" id="KW-0539">Nucleus</keyword>
<keyword evidence="1" id="KW-0238">DNA-binding</keyword>
<reference evidence="4" key="1">
    <citation type="submission" date="2020-08" db="EMBL/GenBank/DDBJ databases">
        <title>Multicomponent nature underlies the extraordinary mechanical properties of spider dragline silk.</title>
        <authorList>
            <person name="Kono N."/>
            <person name="Nakamura H."/>
            <person name="Mori M."/>
            <person name="Yoshida Y."/>
            <person name="Ohtoshi R."/>
            <person name="Malay A.D."/>
            <person name="Moran D.A.P."/>
            <person name="Tomita M."/>
            <person name="Numata K."/>
            <person name="Arakawa K."/>
        </authorList>
    </citation>
    <scope>NUCLEOTIDE SEQUENCE</scope>
</reference>
<gene>
    <name evidence="4" type="primary">HMGXB4</name>
    <name evidence="4" type="ORF">NPIL_593001</name>
</gene>
<dbReference type="EMBL" id="BMAW01092375">
    <property type="protein sequence ID" value="GFS54508.1"/>
    <property type="molecule type" value="Genomic_DNA"/>
</dbReference>
<proteinExistence type="predicted"/>
<dbReference type="GO" id="GO:0003677">
    <property type="term" value="F:DNA binding"/>
    <property type="evidence" value="ECO:0007669"/>
    <property type="project" value="UniProtKB-UniRule"/>
</dbReference>
<dbReference type="PANTHER" id="PTHR46584:SF1">
    <property type="entry name" value="HMG DOMAIN-CONTAINING PROTEIN 4"/>
    <property type="match status" value="1"/>
</dbReference>
<dbReference type="InterPro" id="IPR009071">
    <property type="entry name" value="HMG_box_dom"/>
</dbReference>
<dbReference type="GO" id="GO:0005634">
    <property type="term" value="C:nucleus"/>
    <property type="evidence" value="ECO:0007669"/>
    <property type="project" value="UniProtKB-UniRule"/>
</dbReference>
<dbReference type="SUPFAM" id="SSF47095">
    <property type="entry name" value="HMG-box"/>
    <property type="match status" value="1"/>
</dbReference>
<dbReference type="Pfam" id="PF00505">
    <property type="entry name" value="HMG_box"/>
    <property type="match status" value="1"/>
</dbReference>
<organism evidence="4 5">
    <name type="scientific">Nephila pilipes</name>
    <name type="common">Giant wood spider</name>
    <name type="synonym">Nephila maculata</name>
    <dbReference type="NCBI Taxonomy" id="299642"/>
    <lineage>
        <taxon>Eukaryota</taxon>
        <taxon>Metazoa</taxon>
        <taxon>Ecdysozoa</taxon>
        <taxon>Arthropoda</taxon>
        <taxon>Chelicerata</taxon>
        <taxon>Arachnida</taxon>
        <taxon>Araneae</taxon>
        <taxon>Araneomorphae</taxon>
        <taxon>Entelegynae</taxon>
        <taxon>Araneoidea</taxon>
        <taxon>Nephilidae</taxon>
        <taxon>Nephila</taxon>
    </lineage>
</organism>
<feature type="domain" description="HMG box" evidence="3">
    <location>
        <begin position="526"/>
        <end position="579"/>
    </location>
</feature>
<dbReference type="PROSITE" id="PS50118">
    <property type="entry name" value="HMG_BOX_2"/>
    <property type="match status" value="1"/>
</dbReference>
<name>A0A8X6IPG1_NEPPI</name>
<dbReference type="Proteomes" id="UP000887013">
    <property type="component" value="Unassembled WGS sequence"/>
</dbReference>
<feature type="region of interest" description="Disordered" evidence="2">
    <location>
        <begin position="334"/>
        <end position="420"/>
    </location>
</feature>
<dbReference type="InterPro" id="IPR042477">
    <property type="entry name" value="HMGXB4"/>
</dbReference>
<dbReference type="OrthoDB" id="4777606at2759"/>
<dbReference type="SMART" id="SM00398">
    <property type="entry name" value="HMG"/>
    <property type="match status" value="1"/>
</dbReference>
<feature type="DNA-binding region" description="HMG box" evidence="1">
    <location>
        <begin position="526"/>
        <end position="579"/>
    </location>
</feature>
<feature type="region of interest" description="Disordered" evidence="2">
    <location>
        <begin position="299"/>
        <end position="320"/>
    </location>
</feature>
<evidence type="ECO:0000313" key="5">
    <source>
        <dbReference type="Proteomes" id="UP000887013"/>
    </source>
</evidence>
<evidence type="ECO:0000259" key="3">
    <source>
        <dbReference type="PROSITE" id="PS50118"/>
    </source>
</evidence>
<dbReference type="PANTHER" id="PTHR46584">
    <property type="entry name" value="HMG DOMAIN-CONTAINING PROTEIN 4"/>
    <property type="match status" value="1"/>
</dbReference>
<accession>A0A8X6IPG1</accession>
<sequence>MSYKQISLIQITLASAKTIESTKIKSEARELVESFPITNENYPLVIESLTERYGRKELLIDFYVRELLKLVLNNATKKKQDSLSSLYNKLSTQLRALSSLGVTTDQCSVILYPLVENSLPTHILQSFERQRKNIDSEQSISTLDAIVSFLKSEVHSEEKIKLSRSEILASENRKHLAESQHSLLPSAELFTQESNDTCAFCFKVHANRFCKTAFFIPLEEKIAIIKRKGLCWVCLAKGRLTSRCRSQIACQLCSKRHLKFMCPNIVCNKSDSPKQEISRSGRVLKKSAKVKEMEDFDINELDMQGKPKKKGRTSDEFDEFEDKRVAPIKIPKMSLGVQSGAKRPQVMAKMPIKNKSEAKRYMMQDSSPDGSKESDSSSVSSETSSSSPSSSEDSDGEITDMRHRYSNVDVKPGTLLQNIQHTPVQQEKVIVEPYRQFDSPVTFGEQSSEMPMDASDDDENSDSALVIAEESNDSFLSRGQKSAGKKRPIKKDPSYPVRKGAPVKKRPPPNRSTAVAAAKKEKPTGKPKPLTAYMLWCSENRKKIAGGNIGFGNIGKKLGEAWQALPDKEKMAWRRKAKKLALKNSGGLISTGPSEPATRVVSRSTSSISDAAVGSPAEVIRTLGTSAIDSAAYLKLLGDSLTIIGQRLTEHEGQLAVSGIFSVLLDTILCVLGPLLCLTSESPILNSLPQEVLRNTLDSIAYFMPGL</sequence>
<dbReference type="InterPro" id="IPR005312">
    <property type="entry name" value="DUF1759"/>
</dbReference>
<protein>
    <submittedName>
        <fullName evidence="4">HMG domain-containing protein 4</fullName>
    </submittedName>
</protein>
<feature type="region of interest" description="Disordered" evidence="2">
    <location>
        <begin position="441"/>
        <end position="526"/>
    </location>
</feature>
<dbReference type="CDD" id="cd00084">
    <property type="entry name" value="HMG-box_SF"/>
    <property type="match status" value="1"/>
</dbReference>
<dbReference type="InterPro" id="IPR036910">
    <property type="entry name" value="HMG_box_dom_sf"/>
</dbReference>
<dbReference type="Pfam" id="PF03564">
    <property type="entry name" value="DUF1759"/>
    <property type="match status" value="1"/>
</dbReference>